<evidence type="ECO:0000256" key="5">
    <source>
        <dbReference type="ARBA" id="ARBA00023136"/>
    </source>
</evidence>
<feature type="binding site" evidence="6">
    <location>
        <position position="391"/>
    </location>
    <ligand>
        <name>Na(+)</name>
        <dbReference type="ChEBI" id="CHEBI:29101"/>
        <label>1</label>
    </ligand>
</feature>
<evidence type="ECO:0000256" key="9">
    <source>
        <dbReference type="SAM" id="Phobius"/>
    </source>
</evidence>
<dbReference type="Ensembl" id="ENSLCAT00010007582.1">
    <property type="protein sequence ID" value="ENSLCAP00010007399.1"/>
    <property type="gene ID" value="ENSLCAG00010003610.1"/>
</dbReference>
<dbReference type="GO" id="GO:0046872">
    <property type="term" value="F:metal ion binding"/>
    <property type="evidence" value="ECO:0007669"/>
    <property type="project" value="UniProtKB-KW"/>
</dbReference>
<dbReference type="GO" id="GO:0005332">
    <property type="term" value="F:gamma-aminobutyric acid:sodium:chloride symporter activity"/>
    <property type="evidence" value="ECO:0007669"/>
    <property type="project" value="TreeGrafter"/>
</dbReference>
<evidence type="ECO:0000256" key="2">
    <source>
        <dbReference type="ARBA" id="ARBA00022448"/>
    </source>
</evidence>
<feature type="transmembrane region" description="Helical" evidence="9">
    <location>
        <begin position="213"/>
        <end position="230"/>
    </location>
</feature>
<feature type="transmembrane region" description="Helical" evidence="9">
    <location>
        <begin position="558"/>
        <end position="578"/>
    </location>
</feature>
<feature type="transmembrane region" description="Helical" evidence="9">
    <location>
        <begin position="451"/>
        <end position="475"/>
    </location>
</feature>
<keyword evidence="2 8" id="KW-0813">Transport</keyword>
<dbReference type="PANTHER" id="PTHR11616:SF237">
    <property type="entry name" value="TRANSPORTER"/>
    <property type="match status" value="1"/>
</dbReference>
<keyword evidence="7" id="KW-1015">Disulfide bond</keyword>
<feature type="binding site" evidence="6">
    <location>
        <position position="57"/>
    </location>
    <ligand>
        <name>Na(+)</name>
        <dbReference type="ChEBI" id="CHEBI:29101"/>
        <label>1</label>
    </ligand>
</feature>
<feature type="transmembrane region" description="Helical" evidence="9">
    <location>
        <begin position="242"/>
        <end position="262"/>
    </location>
</feature>
<feature type="transmembrane region" description="Helical" evidence="9">
    <location>
        <begin position="45"/>
        <end position="63"/>
    </location>
</feature>
<dbReference type="PROSITE" id="PS00610">
    <property type="entry name" value="NA_NEUROTRAN_SYMP_1"/>
    <property type="match status" value="1"/>
</dbReference>
<proteinExistence type="inferred from homology"/>
<keyword evidence="5 9" id="KW-0472">Membrane</keyword>
<evidence type="ECO:0000313" key="11">
    <source>
        <dbReference type="Proteomes" id="UP000314980"/>
    </source>
</evidence>
<keyword evidence="6" id="KW-0915">Sodium</keyword>
<feature type="transmembrane region" description="Helical" evidence="9">
    <location>
        <begin position="320"/>
        <end position="345"/>
    </location>
</feature>
<dbReference type="PROSITE" id="PS50267">
    <property type="entry name" value="NA_NEUROTRAN_SYMP_3"/>
    <property type="match status" value="1"/>
</dbReference>
<feature type="disulfide bond" evidence="7">
    <location>
        <begin position="159"/>
        <end position="168"/>
    </location>
</feature>
<evidence type="ECO:0000256" key="4">
    <source>
        <dbReference type="ARBA" id="ARBA00022989"/>
    </source>
</evidence>
<dbReference type="PRINTS" id="PR00176">
    <property type="entry name" value="NANEUSMPORT"/>
</dbReference>
<reference evidence="10" key="2">
    <citation type="submission" date="2025-08" db="UniProtKB">
        <authorList>
            <consortium name="Ensembl"/>
        </authorList>
    </citation>
    <scope>IDENTIFICATION</scope>
</reference>
<dbReference type="PROSITE" id="PS00754">
    <property type="entry name" value="NA_NEUROTRAN_SYMP_2"/>
    <property type="match status" value="1"/>
</dbReference>
<feature type="transmembrane region" description="Helical" evidence="9">
    <location>
        <begin position="528"/>
        <end position="551"/>
    </location>
</feature>
<keyword evidence="6" id="KW-0479">Metal-binding</keyword>
<comment type="similarity">
    <text evidence="8">Belongs to the sodium:neurotransmitter symporter (SNF) (TC 2.A.22) family.</text>
</comment>
<sequence>PNTKTKLVHMCLYCNIHILALEMNRERRKAENQRRAGDRGQWASKTEYVLVVAGNVVGLGNVWRFPYLCYKNGGGAFLVPYCLLAVVCGIPLFLLETSVGQYTQEGFITCWRKLCPLAQGIGYGNLVIKLYDFIYIIIQVWALFYLASSFTSKLPWASCDNTWNTGKCKSTQRSLSNETVNHTMLTNTTSAATEFWERRVLVVSGGIEELGSVRWELALCLLLCWVFCYFSIWKSVRSSGKVAYFTATFPYAMLLILLIRGLTLPGAWEGIYFYLYPDLNRLVWIEAGSQICFSYSVAAGMLIVLGSYNEYNNNCFKDCFWLCLLNSGTSFVAGFVVFSVLGFMAQKQGVTVDSVAESGPGLAFIAYPQATAMMPLPQFWTVCFFLMLIFLSVDTHFVTVECFIASISDLFPKHLRAPGRSEIFVLLICLFFFLTHLTLVTEGGIYIFQLIGYYGCTRACDFMALSQCLALAWGAERVIDVIEDMTGQRPCAFFKLCWKYIIPLLTLVILYLVGYTHLKLNNQYVYPAWAYGLGWTMTLSSVLMVPLWVFCFLYLVRICFLLVFLVQSMPALLLYLIINVRVSCPNKTFFLPVPSSFQGFLTNLSFSKLRL</sequence>
<feature type="binding site" evidence="6">
    <location>
        <position position="294"/>
    </location>
    <ligand>
        <name>Na(+)</name>
        <dbReference type="ChEBI" id="CHEBI:29101"/>
        <label>1</label>
    </ligand>
</feature>
<dbReference type="GeneTree" id="ENSGT00940000165190"/>
<reference evidence="10" key="3">
    <citation type="submission" date="2025-09" db="UniProtKB">
        <authorList>
            <consortium name="Ensembl"/>
        </authorList>
    </citation>
    <scope>IDENTIFICATION</scope>
</reference>
<keyword evidence="3 8" id="KW-0812">Transmembrane</keyword>
<dbReference type="GO" id="GO:0042995">
    <property type="term" value="C:cell projection"/>
    <property type="evidence" value="ECO:0007669"/>
    <property type="project" value="TreeGrafter"/>
</dbReference>
<evidence type="ECO:0000256" key="8">
    <source>
        <dbReference type="RuleBase" id="RU003732"/>
    </source>
</evidence>
<keyword evidence="11" id="KW-1185">Reference proteome</keyword>
<dbReference type="InterPro" id="IPR037272">
    <property type="entry name" value="SNS_sf"/>
</dbReference>
<dbReference type="Pfam" id="PF00209">
    <property type="entry name" value="SNF"/>
    <property type="match status" value="1"/>
</dbReference>
<evidence type="ECO:0000256" key="1">
    <source>
        <dbReference type="ARBA" id="ARBA00004141"/>
    </source>
</evidence>
<feature type="binding site" evidence="6">
    <location>
        <position position="61"/>
    </location>
    <ligand>
        <name>Na(+)</name>
        <dbReference type="ChEBI" id="CHEBI:29101"/>
        <label>1</label>
    </ligand>
</feature>
<dbReference type="AlphaFoldDB" id="A0A4W6CA64"/>
<feature type="transmembrane region" description="Helical" evidence="9">
    <location>
        <begin position="75"/>
        <end position="95"/>
    </location>
</feature>
<evidence type="ECO:0000256" key="3">
    <source>
        <dbReference type="ARBA" id="ARBA00022692"/>
    </source>
</evidence>
<comment type="subcellular location">
    <subcellularLocation>
        <location evidence="1">Membrane</location>
        <topology evidence="1">Multi-pass membrane protein</topology>
    </subcellularLocation>
</comment>
<organism evidence="10 11">
    <name type="scientific">Lates calcarifer</name>
    <name type="common">Barramundi</name>
    <name type="synonym">Holocentrus calcarifer</name>
    <dbReference type="NCBI Taxonomy" id="8187"/>
    <lineage>
        <taxon>Eukaryota</taxon>
        <taxon>Metazoa</taxon>
        <taxon>Chordata</taxon>
        <taxon>Craniata</taxon>
        <taxon>Vertebrata</taxon>
        <taxon>Euteleostomi</taxon>
        <taxon>Actinopterygii</taxon>
        <taxon>Neopterygii</taxon>
        <taxon>Teleostei</taxon>
        <taxon>Neoteleostei</taxon>
        <taxon>Acanthomorphata</taxon>
        <taxon>Carangaria</taxon>
        <taxon>Carangaria incertae sedis</taxon>
        <taxon>Centropomidae</taxon>
        <taxon>Lates</taxon>
    </lineage>
</organism>
<dbReference type="PANTHER" id="PTHR11616">
    <property type="entry name" value="SODIUM/CHLORIDE DEPENDENT TRANSPORTER"/>
    <property type="match status" value="1"/>
</dbReference>
<reference evidence="11" key="1">
    <citation type="submission" date="2015-09" db="EMBL/GenBank/DDBJ databases">
        <authorList>
            <person name="Sai Rama Sridatta P."/>
        </authorList>
    </citation>
    <scope>NUCLEOTIDE SEQUENCE [LARGE SCALE GENOMIC DNA]</scope>
</reference>
<feature type="transmembrane region" description="Helical" evidence="9">
    <location>
        <begin position="496"/>
        <end position="516"/>
    </location>
</feature>
<feature type="binding site" evidence="6">
    <location>
        <position position="394"/>
    </location>
    <ligand>
        <name>Na(+)</name>
        <dbReference type="ChEBI" id="CHEBI:29101"/>
        <label>1</label>
    </ligand>
</feature>
<dbReference type="InParanoid" id="A0A4W6CA64"/>
<feature type="transmembrane region" description="Helical" evidence="9">
    <location>
        <begin position="423"/>
        <end position="445"/>
    </location>
</feature>
<evidence type="ECO:0000256" key="7">
    <source>
        <dbReference type="PIRSR" id="PIRSR600175-2"/>
    </source>
</evidence>
<evidence type="ECO:0000256" key="6">
    <source>
        <dbReference type="PIRSR" id="PIRSR600175-1"/>
    </source>
</evidence>
<feature type="binding site" evidence="6">
    <location>
        <position position="326"/>
    </location>
    <ligand>
        <name>Na(+)</name>
        <dbReference type="ChEBI" id="CHEBI:29101"/>
        <label>1</label>
    </ligand>
</feature>
<name>A0A4W6CA64_LATCA</name>
<dbReference type="GO" id="GO:0005886">
    <property type="term" value="C:plasma membrane"/>
    <property type="evidence" value="ECO:0007669"/>
    <property type="project" value="TreeGrafter"/>
</dbReference>
<keyword evidence="4 9" id="KW-1133">Transmembrane helix</keyword>
<dbReference type="SUPFAM" id="SSF161070">
    <property type="entry name" value="SNF-like"/>
    <property type="match status" value="1"/>
</dbReference>
<keyword evidence="8" id="KW-0769">Symport</keyword>
<feature type="transmembrane region" description="Helical" evidence="9">
    <location>
        <begin position="379"/>
        <end position="411"/>
    </location>
</feature>
<feature type="transmembrane region" description="Helical" evidence="9">
    <location>
        <begin position="282"/>
        <end position="308"/>
    </location>
</feature>
<feature type="transmembrane region" description="Helical" evidence="9">
    <location>
        <begin position="130"/>
        <end position="148"/>
    </location>
</feature>
<accession>A0A4W6CA64</accession>
<feature type="binding site" evidence="6">
    <location>
        <position position="54"/>
    </location>
    <ligand>
        <name>Na(+)</name>
        <dbReference type="ChEBI" id="CHEBI:29101"/>
        <label>1</label>
    </ligand>
</feature>
<evidence type="ECO:0000313" key="10">
    <source>
        <dbReference type="Ensembl" id="ENSLCAP00010007399.1"/>
    </source>
</evidence>
<dbReference type="InterPro" id="IPR000175">
    <property type="entry name" value="Na/ntran_symport"/>
</dbReference>
<protein>
    <recommendedName>
        <fullName evidence="8">Transporter</fullName>
    </recommendedName>
</protein>
<dbReference type="Proteomes" id="UP000314980">
    <property type="component" value="Unassembled WGS sequence"/>
</dbReference>